<evidence type="ECO:0000313" key="2">
    <source>
        <dbReference type="Proteomes" id="UP000182829"/>
    </source>
</evidence>
<accession>A0A1I3MTN2</accession>
<organism evidence="1 2">
    <name type="scientific">Natronobacterium gregoryi</name>
    <dbReference type="NCBI Taxonomy" id="44930"/>
    <lineage>
        <taxon>Archaea</taxon>
        <taxon>Methanobacteriati</taxon>
        <taxon>Methanobacteriota</taxon>
        <taxon>Stenosarchaea group</taxon>
        <taxon>Halobacteria</taxon>
        <taxon>Halobacteriales</taxon>
        <taxon>Natrialbaceae</taxon>
        <taxon>Natronobacterium</taxon>
    </lineage>
</organism>
<dbReference type="EMBL" id="FORO01000011">
    <property type="protein sequence ID" value="SFJ00337.1"/>
    <property type="molecule type" value="Genomic_DNA"/>
</dbReference>
<dbReference type="Proteomes" id="UP000182829">
    <property type="component" value="Unassembled WGS sequence"/>
</dbReference>
<proteinExistence type="predicted"/>
<sequence length="96" mass="10661">MNVHFDELILSSLPIRSLAIRNLISNYNWCLLGKKTLWRIITAMNARAVVINSSTGDIDRLLVPLTGMVDTDRIFEYVSKVIGPVTSALRCSLPGT</sequence>
<dbReference type="AlphaFoldDB" id="A0A1I3MTN2"/>
<protein>
    <submittedName>
        <fullName evidence="1">Uncharacterized protein</fullName>
    </submittedName>
</protein>
<gene>
    <name evidence="1" type="ORF">SAMN05443661_11118</name>
</gene>
<evidence type="ECO:0000313" key="1">
    <source>
        <dbReference type="EMBL" id="SFJ00337.1"/>
    </source>
</evidence>
<name>A0A1I3MTN2_9EURY</name>
<reference evidence="1 2" key="1">
    <citation type="submission" date="2016-10" db="EMBL/GenBank/DDBJ databases">
        <authorList>
            <person name="de Groot N.N."/>
        </authorList>
    </citation>
    <scope>NUCLEOTIDE SEQUENCE [LARGE SCALE GENOMIC DNA]</scope>
    <source>
        <strain evidence="1 2">SP2</strain>
    </source>
</reference>